<accession>A0A3N4SEL9</accession>
<feature type="region of interest" description="Disordered" evidence="1">
    <location>
        <begin position="36"/>
        <end position="105"/>
    </location>
</feature>
<dbReference type="EMBL" id="RKQG01000001">
    <property type="protein sequence ID" value="RPE34904.1"/>
    <property type="molecule type" value="Genomic_DNA"/>
</dbReference>
<evidence type="ECO:0000256" key="1">
    <source>
        <dbReference type="SAM" id="MobiDB-lite"/>
    </source>
</evidence>
<protein>
    <submittedName>
        <fullName evidence="2">Uncharacterized protein</fullName>
    </submittedName>
</protein>
<organism evidence="2 3">
    <name type="scientific">Kitasatospora cineracea</name>
    <dbReference type="NCBI Taxonomy" id="88074"/>
    <lineage>
        <taxon>Bacteria</taxon>
        <taxon>Bacillati</taxon>
        <taxon>Actinomycetota</taxon>
        <taxon>Actinomycetes</taxon>
        <taxon>Kitasatosporales</taxon>
        <taxon>Streptomycetaceae</taxon>
        <taxon>Kitasatospora</taxon>
    </lineage>
</organism>
<comment type="caution">
    <text evidence="2">The sequence shown here is derived from an EMBL/GenBank/DDBJ whole genome shotgun (WGS) entry which is preliminary data.</text>
</comment>
<dbReference type="AlphaFoldDB" id="A0A3N4SEL9"/>
<dbReference type="Proteomes" id="UP000266906">
    <property type="component" value="Unassembled WGS sequence"/>
</dbReference>
<name>A0A3N4SEL9_9ACTN</name>
<reference evidence="2 3" key="1">
    <citation type="submission" date="2018-11" db="EMBL/GenBank/DDBJ databases">
        <title>Sequencing the genomes of 1000 actinobacteria strains.</title>
        <authorList>
            <person name="Klenk H.-P."/>
        </authorList>
    </citation>
    <scope>NUCLEOTIDE SEQUENCE [LARGE SCALE GENOMIC DNA]</scope>
    <source>
        <strain evidence="2 3">DSM 44781</strain>
    </source>
</reference>
<sequence>MPPCRGSGHAATIAVTPANAAQIAALAQPRGLSYNHQLTNEPVDHGTTTTNTAGNPGQSRPCRRHAHPTASTPAAIHAHPHACTGIRSSNSRIPRRSTGGCTSSE</sequence>
<proteinExistence type="predicted"/>
<evidence type="ECO:0000313" key="3">
    <source>
        <dbReference type="Proteomes" id="UP000266906"/>
    </source>
</evidence>
<gene>
    <name evidence="2" type="ORF">EDD38_3246</name>
</gene>
<keyword evidence="3" id="KW-1185">Reference proteome</keyword>
<evidence type="ECO:0000313" key="2">
    <source>
        <dbReference type="EMBL" id="RPE34904.1"/>
    </source>
</evidence>